<dbReference type="GO" id="GO:0005737">
    <property type="term" value="C:cytoplasm"/>
    <property type="evidence" value="ECO:0007669"/>
    <property type="project" value="UniProtKB-SubCell"/>
</dbReference>
<feature type="domain" description="RRM" evidence="12">
    <location>
        <begin position="182"/>
        <end position="243"/>
    </location>
</feature>
<accession>A0ABD3WM44</accession>
<evidence type="ECO:0000256" key="5">
    <source>
        <dbReference type="ARBA" id="ARBA00023242"/>
    </source>
</evidence>
<dbReference type="InterPro" id="IPR052094">
    <property type="entry name" value="Pre-mRNA-splicing_ERAD"/>
</dbReference>
<dbReference type="GO" id="GO:0003723">
    <property type="term" value="F:RNA binding"/>
    <property type="evidence" value="ECO:0007669"/>
    <property type="project" value="UniProtKB-UniRule"/>
</dbReference>
<keyword evidence="3" id="KW-0963">Cytoplasm</keyword>
<feature type="compositionally biased region" description="Polar residues" evidence="10">
    <location>
        <begin position="257"/>
        <end position="267"/>
    </location>
</feature>
<proteinExistence type="predicted"/>
<gene>
    <name evidence="13" type="ORF">ACJMK2_037985</name>
</gene>
<dbReference type="FunFam" id="1.10.287.110:FF:000059">
    <property type="entry name" value="dnaJ homolog subfamily C member 17"/>
    <property type="match status" value="1"/>
</dbReference>
<keyword evidence="5" id="KW-0539">Nucleus</keyword>
<dbReference type="AlphaFoldDB" id="A0ABD3WM44"/>
<dbReference type="PROSITE" id="PS50076">
    <property type="entry name" value="DNAJ_2"/>
    <property type="match status" value="1"/>
</dbReference>
<comment type="subcellular location">
    <subcellularLocation>
        <location evidence="2">Cytoplasm</location>
    </subcellularLocation>
    <subcellularLocation>
        <location evidence="1">Nucleus</location>
    </subcellularLocation>
</comment>
<feature type="region of interest" description="Disordered" evidence="10">
    <location>
        <begin position="253"/>
        <end position="279"/>
    </location>
</feature>
<dbReference type="InterPro" id="IPR034254">
    <property type="entry name" value="DNAJC17_RRM"/>
</dbReference>
<evidence type="ECO:0000256" key="10">
    <source>
        <dbReference type="SAM" id="MobiDB-lite"/>
    </source>
</evidence>
<dbReference type="InterPro" id="IPR036869">
    <property type="entry name" value="J_dom_sf"/>
</dbReference>
<evidence type="ECO:0000256" key="4">
    <source>
        <dbReference type="ARBA" id="ARBA00023186"/>
    </source>
</evidence>
<evidence type="ECO:0000259" key="12">
    <source>
        <dbReference type="PROSITE" id="PS50102"/>
    </source>
</evidence>
<keyword evidence="8" id="KW-0694">RNA-binding</keyword>
<evidence type="ECO:0000256" key="7">
    <source>
        <dbReference type="ARBA" id="ARBA00074360"/>
    </source>
</evidence>
<comment type="function">
    <text evidence="6">May negatively affect PAX8-induced thyroglobulin/TG transcription.</text>
</comment>
<comment type="caution">
    <text evidence="13">The sequence shown here is derived from an EMBL/GenBank/DDBJ whole genome shotgun (WGS) entry which is preliminary data.</text>
</comment>
<dbReference type="PANTHER" id="PTHR44313">
    <property type="entry name" value="DNAJ HOMOLOG SUBFAMILY C MEMBER 17"/>
    <property type="match status" value="1"/>
</dbReference>
<reference evidence="13 14" key="1">
    <citation type="submission" date="2024-11" db="EMBL/GenBank/DDBJ databases">
        <title>Chromosome-level genome assembly of the freshwater bivalve Anodonta woodiana.</title>
        <authorList>
            <person name="Chen X."/>
        </authorList>
    </citation>
    <scope>NUCLEOTIDE SEQUENCE [LARGE SCALE GENOMIC DNA]</scope>
    <source>
        <strain evidence="13">MN2024</strain>
        <tissue evidence="13">Gills</tissue>
    </source>
</reference>
<evidence type="ECO:0000256" key="2">
    <source>
        <dbReference type="ARBA" id="ARBA00004496"/>
    </source>
</evidence>
<dbReference type="PROSITE" id="PS50102">
    <property type="entry name" value="RRM"/>
    <property type="match status" value="1"/>
</dbReference>
<dbReference type="PRINTS" id="PR00625">
    <property type="entry name" value="JDOMAIN"/>
</dbReference>
<keyword evidence="14" id="KW-1185">Reference proteome</keyword>
<dbReference type="Gene3D" id="1.10.287.110">
    <property type="entry name" value="DnaJ domain"/>
    <property type="match status" value="1"/>
</dbReference>
<dbReference type="CDD" id="cd06257">
    <property type="entry name" value="DnaJ"/>
    <property type="match status" value="1"/>
</dbReference>
<dbReference type="EMBL" id="JBJQND010000006">
    <property type="protein sequence ID" value="KAL3875046.1"/>
    <property type="molecule type" value="Genomic_DNA"/>
</dbReference>
<dbReference type="Gene3D" id="3.30.70.330">
    <property type="match status" value="1"/>
</dbReference>
<sequence length="313" mass="35833">MSLKIDVTKLLLYDILGVAEDAGEKEIVKAYRKQALKCHPDKNPDNPEAVELFHKLSKALEVLTDAAARAAYDKIFKAKKAVAERNRHLNVKQKKFKEDLEARERDAQDRISRDRAATKNLEAEIERLRKEGSKLLEEEQQLLKEQLKEENIVDSHIVQNDETEDITPKLKIKWRRKKGCEDYTEDQLKQIFNKYGKVLNLLMSVKKTGTAIVEFSSPSAANLAYINEKGLPDTPFTITWLHEQCPKESTLIKGDYSASSHGSQSEGVSRLSARSVPPMPSEIRDYESLVLMRLRQAEERKRLIAQMQEEEEG</sequence>
<evidence type="ECO:0000256" key="8">
    <source>
        <dbReference type="PROSITE-ProRule" id="PRU00176"/>
    </source>
</evidence>
<dbReference type="InterPro" id="IPR000504">
    <property type="entry name" value="RRM_dom"/>
</dbReference>
<dbReference type="InterPro" id="IPR035979">
    <property type="entry name" value="RBD_domain_sf"/>
</dbReference>
<dbReference type="SMART" id="SM00271">
    <property type="entry name" value="DnaJ"/>
    <property type="match status" value="1"/>
</dbReference>
<feature type="coiled-coil region" evidence="9">
    <location>
        <begin position="97"/>
        <end position="153"/>
    </location>
</feature>
<dbReference type="Pfam" id="PF00226">
    <property type="entry name" value="DnaJ"/>
    <property type="match status" value="1"/>
</dbReference>
<dbReference type="GO" id="GO:0005634">
    <property type="term" value="C:nucleus"/>
    <property type="evidence" value="ECO:0007669"/>
    <property type="project" value="UniProtKB-SubCell"/>
</dbReference>
<dbReference type="InterPro" id="IPR001623">
    <property type="entry name" value="DnaJ_domain"/>
</dbReference>
<evidence type="ECO:0000256" key="6">
    <source>
        <dbReference type="ARBA" id="ARBA00053783"/>
    </source>
</evidence>
<dbReference type="SUPFAM" id="SSF54928">
    <property type="entry name" value="RNA-binding domain, RBD"/>
    <property type="match status" value="1"/>
</dbReference>
<evidence type="ECO:0000259" key="11">
    <source>
        <dbReference type="PROSITE" id="PS50076"/>
    </source>
</evidence>
<evidence type="ECO:0000313" key="13">
    <source>
        <dbReference type="EMBL" id="KAL3875046.1"/>
    </source>
</evidence>
<keyword evidence="9" id="KW-0175">Coiled coil</keyword>
<organism evidence="13 14">
    <name type="scientific">Sinanodonta woodiana</name>
    <name type="common">Chinese pond mussel</name>
    <name type="synonym">Anodonta woodiana</name>
    <dbReference type="NCBI Taxonomy" id="1069815"/>
    <lineage>
        <taxon>Eukaryota</taxon>
        <taxon>Metazoa</taxon>
        <taxon>Spiralia</taxon>
        <taxon>Lophotrochozoa</taxon>
        <taxon>Mollusca</taxon>
        <taxon>Bivalvia</taxon>
        <taxon>Autobranchia</taxon>
        <taxon>Heteroconchia</taxon>
        <taxon>Palaeoheterodonta</taxon>
        <taxon>Unionida</taxon>
        <taxon>Unionoidea</taxon>
        <taxon>Unionidae</taxon>
        <taxon>Unioninae</taxon>
        <taxon>Sinanodonta</taxon>
    </lineage>
</organism>
<dbReference type="Proteomes" id="UP001634394">
    <property type="component" value="Unassembled WGS sequence"/>
</dbReference>
<keyword evidence="4" id="KW-0143">Chaperone</keyword>
<dbReference type="Pfam" id="PF00076">
    <property type="entry name" value="RRM_1"/>
    <property type="match status" value="1"/>
</dbReference>
<protein>
    <recommendedName>
        <fullName evidence="7">DnaJ homolog subfamily C member 17</fullName>
    </recommendedName>
</protein>
<evidence type="ECO:0000256" key="9">
    <source>
        <dbReference type="SAM" id="Coils"/>
    </source>
</evidence>
<dbReference type="PANTHER" id="PTHR44313:SF1">
    <property type="entry name" value="DNAJ HOMOLOG SUBFAMILY C MEMBER 17"/>
    <property type="match status" value="1"/>
</dbReference>
<dbReference type="InterPro" id="IPR012677">
    <property type="entry name" value="Nucleotide-bd_a/b_plait_sf"/>
</dbReference>
<dbReference type="SUPFAM" id="SSF46565">
    <property type="entry name" value="Chaperone J-domain"/>
    <property type="match status" value="1"/>
</dbReference>
<evidence type="ECO:0000313" key="14">
    <source>
        <dbReference type="Proteomes" id="UP001634394"/>
    </source>
</evidence>
<dbReference type="CDD" id="cd12429">
    <property type="entry name" value="RRM_DNAJC17"/>
    <property type="match status" value="1"/>
</dbReference>
<evidence type="ECO:0000256" key="1">
    <source>
        <dbReference type="ARBA" id="ARBA00004123"/>
    </source>
</evidence>
<evidence type="ECO:0000256" key="3">
    <source>
        <dbReference type="ARBA" id="ARBA00022490"/>
    </source>
</evidence>
<feature type="domain" description="J" evidence="11">
    <location>
        <begin position="11"/>
        <end position="76"/>
    </location>
</feature>
<name>A0ABD3WM44_SINWO</name>